<protein>
    <submittedName>
        <fullName evidence="1">MFS general substrate transporter</fullName>
    </submittedName>
</protein>
<evidence type="ECO:0000313" key="2">
    <source>
        <dbReference type="Proteomes" id="UP001055072"/>
    </source>
</evidence>
<gene>
    <name evidence="1" type="ORF">BDY19DRAFT_1088266</name>
</gene>
<sequence>MADQVTTEPKLASRPLPSPTSSTQDDGLPTPPELEYHVRPTGLKGIYTNTHTQVVFLGFVCFMCPGLFNALNGLGGGGQVDPTTSANANSALYATFAVAAFFAGSINNVLGSKITLLLGSIGYAIYIGSYLTVNIHPNASGFVIAAGCILGVCAGLLWTAQGSLMLGYPTESQKGRFIAIFWSIFNLGGVVGASVSLGQNFHSEANSVSNGTYIGFIILTGIGVLIPLLMVDPKHMIRSDGTRVPVPQHPSWKTELHGLWIALKTDPCIVLLFPMFFASNWFYTWQFNDFNGAIFNIRARSLNNLVYWLSQIIGSVSIGFLLDQQGISRRVRAFSGWCVLVFMVFVVHVWAYFYQREYTRASVLSPTFDKIDIFDRPYVGRIFLYVCCGLLDSMWQTTAYWLMGAMSNNPSKLAHFSGFYKSIQSAGAAGIWRADAVGIPYMNMFISTWVLLVAGLVFAFPMIHMRVQDYTDEADDDLYEHEHGESDQELTNYAYTSQGDGHVEKR</sequence>
<keyword evidence="2" id="KW-1185">Reference proteome</keyword>
<dbReference type="EMBL" id="MU274909">
    <property type="protein sequence ID" value="KAI0089942.1"/>
    <property type="molecule type" value="Genomic_DNA"/>
</dbReference>
<name>A0ACB8U6D4_9APHY</name>
<evidence type="ECO:0000313" key="1">
    <source>
        <dbReference type="EMBL" id="KAI0089942.1"/>
    </source>
</evidence>
<dbReference type="Proteomes" id="UP001055072">
    <property type="component" value="Unassembled WGS sequence"/>
</dbReference>
<organism evidence="1 2">
    <name type="scientific">Irpex rosettiformis</name>
    <dbReference type="NCBI Taxonomy" id="378272"/>
    <lineage>
        <taxon>Eukaryota</taxon>
        <taxon>Fungi</taxon>
        <taxon>Dikarya</taxon>
        <taxon>Basidiomycota</taxon>
        <taxon>Agaricomycotina</taxon>
        <taxon>Agaricomycetes</taxon>
        <taxon>Polyporales</taxon>
        <taxon>Irpicaceae</taxon>
        <taxon>Irpex</taxon>
    </lineage>
</organism>
<comment type="caution">
    <text evidence="1">The sequence shown here is derived from an EMBL/GenBank/DDBJ whole genome shotgun (WGS) entry which is preliminary data.</text>
</comment>
<reference evidence="1" key="1">
    <citation type="journal article" date="2021" name="Environ. Microbiol.">
        <title>Gene family expansions and transcriptome signatures uncover fungal adaptations to wood decay.</title>
        <authorList>
            <person name="Hage H."/>
            <person name="Miyauchi S."/>
            <person name="Viragh M."/>
            <person name="Drula E."/>
            <person name="Min B."/>
            <person name="Chaduli D."/>
            <person name="Navarro D."/>
            <person name="Favel A."/>
            <person name="Norest M."/>
            <person name="Lesage-Meessen L."/>
            <person name="Balint B."/>
            <person name="Merenyi Z."/>
            <person name="de Eugenio L."/>
            <person name="Morin E."/>
            <person name="Martinez A.T."/>
            <person name="Baldrian P."/>
            <person name="Stursova M."/>
            <person name="Martinez M.J."/>
            <person name="Novotny C."/>
            <person name="Magnuson J.K."/>
            <person name="Spatafora J.W."/>
            <person name="Maurice S."/>
            <person name="Pangilinan J."/>
            <person name="Andreopoulos W."/>
            <person name="LaButti K."/>
            <person name="Hundley H."/>
            <person name="Na H."/>
            <person name="Kuo A."/>
            <person name="Barry K."/>
            <person name="Lipzen A."/>
            <person name="Henrissat B."/>
            <person name="Riley R."/>
            <person name="Ahrendt S."/>
            <person name="Nagy L.G."/>
            <person name="Grigoriev I.V."/>
            <person name="Martin F."/>
            <person name="Rosso M.N."/>
        </authorList>
    </citation>
    <scope>NUCLEOTIDE SEQUENCE</scope>
    <source>
        <strain evidence="1">CBS 384.51</strain>
    </source>
</reference>
<proteinExistence type="predicted"/>
<accession>A0ACB8U6D4</accession>